<reference evidence="2" key="1">
    <citation type="submission" date="2021-02" db="EMBL/GenBank/DDBJ databases">
        <authorList>
            <person name="Nowell W R."/>
        </authorList>
    </citation>
    <scope>NUCLEOTIDE SEQUENCE</scope>
</reference>
<gene>
    <name evidence="2" type="ORF">JXQ802_LOCUS40863</name>
    <name evidence="1" type="ORF">PYM288_LOCUS26206</name>
</gene>
<accession>A0A815THT8</accession>
<protein>
    <submittedName>
        <fullName evidence="2">Uncharacterized protein</fullName>
    </submittedName>
</protein>
<comment type="caution">
    <text evidence="2">The sequence shown here is derived from an EMBL/GenBank/DDBJ whole genome shotgun (WGS) entry which is preliminary data.</text>
</comment>
<dbReference type="AlphaFoldDB" id="A0A815THT8"/>
<dbReference type="EMBL" id="CAJNOL010002523">
    <property type="protein sequence ID" value="CAF1508728.1"/>
    <property type="molecule type" value="Genomic_DNA"/>
</dbReference>
<sequence>MTGFEIHFVLDDSTSITPKLDAIDVVVNENKCIEDLDQVLKHISIGGTVMSANDFVNIDDGVPPYNELDDASDKMLTVNVVTLEDAANDEDTTE</sequence>
<proteinExistence type="predicted"/>
<keyword evidence="3" id="KW-1185">Reference proteome</keyword>
<name>A0A815THT8_9BILA</name>
<dbReference type="Proteomes" id="UP000663870">
    <property type="component" value="Unassembled WGS sequence"/>
</dbReference>
<evidence type="ECO:0000313" key="3">
    <source>
        <dbReference type="Proteomes" id="UP000663870"/>
    </source>
</evidence>
<evidence type="ECO:0000313" key="1">
    <source>
        <dbReference type="EMBL" id="CAF1227516.1"/>
    </source>
</evidence>
<dbReference type="Proteomes" id="UP000663854">
    <property type="component" value="Unassembled WGS sequence"/>
</dbReference>
<dbReference type="EMBL" id="CAJNOH010001533">
    <property type="protein sequence ID" value="CAF1227516.1"/>
    <property type="molecule type" value="Genomic_DNA"/>
</dbReference>
<organism evidence="2 3">
    <name type="scientific">Rotaria sordida</name>
    <dbReference type="NCBI Taxonomy" id="392033"/>
    <lineage>
        <taxon>Eukaryota</taxon>
        <taxon>Metazoa</taxon>
        <taxon>Spiralia</taxon>
        <taxon>Gnathifera</taxon>
        <taxon>Rotifera</taxon>
        <taxon>Eurotatoria</taxon>
        <taxon>Bdelloidea</taxon>
        <taxon>Philodinida</taxon>
        <taxon>Philodinidae</taxon>
        <taxon>Rotaria</taxon>
    </lineage>
</organism>
<evidence type="ECO:0000313" key="2">
    <source>
        <dbReference type="EMBL" id="CAF1508728.1"/>
    </source>
</evidence>